<keyword evidence="2" id="KW-0472">Membrane</keyword>
<dbReference type="InterPro" id="IPR055354">
    <property type="entry name" value="DUF7507"/>
</dbReference>
<evidence type="ECO:0000313" key="4">
    <source>
        <dbReference type="EMBL" id="MBF1664273.1"/>
    </source>
</evidence>
<feature type="region of interest" description="Disordered" evidence="1">
    <location>
        <begin position="675"/>
        <end position="694"/>
    </location>
</feature>
<evidence type="ECO:0000259" key="3">
    <source>
        <dbReference type="Pfam" id="PF24346"/>
    </source>
</evidence>
<dbReference type="AlphaFoldDB" id="A0A930LHC0"/>
<evidence type="ECO:0000256" key="2">
    <source>
        <dbReference type="SAM" id="Phobius"/>
    </source>
</evidence>
<dbReference type="EMBL" id="JABZXR010000032">
    <property type="protein sequence ID" value="MBF1664273.1"/>
    <property type="molecule type" value="Genomic_DNA"/>
</dbReference>
<sequence length="749" mass="80464">MESTPRKRTQRVLAGIAAAGFIAAGLISTPALTPPAHAEKSPTVNMPTFAPDVFYVYVKKGEYLWYNFQGRQPSYVLDGDGNSVNMTTWMGGMASPYATRDGVYQIGYDPYIDHDNRYASNDQFAWNVQAVDSSNHTILGRVWADKVFIGQRLSFDWDNPATPKPDSVGEVNLIAVSPTGYRYQVNAKEYGGIQSVIAATSSGINKLVTKDGQDYCEPSYQSYDDWAIRDGSGYDAYAPNGIETDTWVKHYRTNYKCGERYKLFFSTPAADIPESILPTPQALGTPTVELKDLGNHKAQAVITGLDKFAAYTFNAAGKETTVQGKTSVTINIDADQAVDWTLKAASSNELHLMMSDVEMLGGLTIKALNGPTAGDATVYWDDTSLTSGRYVENTTVPTSALTGVNSDTATGVHGWNSNNVNPTLHREYAVTDKATYGDGRIIDTWARSGESREWSGSFIPETPSISLVKTVTEKTYGDTDTQLHWTYTATNTGNVPLTNVRIIDDVYDGGYTGTDPNTINAIAKTCDTVQPGDTCTWENIVSPLVDSDFPDAGKTVTNTAKTTGVSPAGITVTSDPSSDSSTYVPAKPAISIEKTVDKPEFHSGDKLAWTFTVTNTGDISLHDVAVVEDSYNGNTPLSDVSCPDTTLAVGASMTCTATSDTDDTDIRRGDVTNTAHATGISDGRNRNVESDQSTAKSIGKVTPVTVIPQLPMTGGTGIVVIAGIAIIATLSVAGMTIAYKRRSTENDDN</sequence>
<protein>
    <recommendedName>
        <fullName evidence="3">DUF7507 domain-containing protein</fullName>
    </recommendedName>
</protein>
<feature type="domain" description="DUF7507" evidence="3">
    <location>
        <begin position="587"/>
        <end position="683"/>
    </location>
</feature>
<proteinExistence type="predicted"/>
<reference evidence="4" key="1">
    <citation type="submission" date="2020-04" db="EMBL/GenBank/DDBJ databases">
        <title>Deep metagenomics examines the oral microbiome during advanced dental caries in children, revealing novel taxa and co-occurrences with host molecules.</title>
        <authorList>
            <person name="Baker J.L."/>
            <person name="Morton J.T."/>
            <person name="Dinis M."/>
            <person name="Alvarez R."/>
            <person name="Tran N.C."/>
            <person name="Knight R."/>
            <person name="Edlund A."/>
        </authorList>
    </citation>
    <scope>NUCLEOTIDE SEQUENCE</scope>
    <source>
        <strain evidence="4">JCVI_44_bin.2</strain>
    </source>
</reference>
<feature type="domain" description="DUF7507" evidence="3">
    <location>
        <begin position="462"/>
        <end position="574"/>
    </location>
</feature>
<accession>A0A930LHC0</accession>
<dbReference type="RefSeq" id="WP_303975995.1">
    <property type="nucleotide sequence ID" value="NZ_JABZXR010000032.1"/>
</dbReference>
<dbReference type="Proteomes" id="UP000756427">
    <property type="component" value="Unassembled WGS sequence"/>
</dbReference>
<comment type="caution">
    <text evidence="4">The sequence shown here is derived from an EMBL/GenBank/DDBJ whole genome shotgun (WGS) entry which is preliminary data.</text>
</comment>
<dbReference type="InterPro" id="IPR047589">
    <property type="entry name" value="DUF11_rpt"/>
</dbReference>
<dbReference type="Pfam" id="PF24346">
    <property type="entry name" value="DUF7507"/>
    <property type="match status" value="2"/>
</dbReference>
<gene>
    <name evidence="4" type="ORF">HXO64_06960</name>
</gene>
<evidence type="ECO:0000313" key="5">
    <source>
        <dbReference type="Proteomes" id="UP000756427"/>
    </source>
</evidence>
<keyword evidence="2" id="KW-0812">Transmembrane</keyword>
<evidence type="ECO:0000256" key="1">
    <source>
        <dbReference type="SAM" id="MobiDB-lite"/>
    </source>
</evidence>
<organism evidence="4 5">
    <name type="scientific">Rothia mucilaginosa</name>
    <dbReference type="NCBI Taxonomy" id="43675"/>
    <lineage>
        <taxon>Bacteria</taxon>
        <taxon>Bacillati</taxon>
        <taxon>Actinomycetota</taxon>
        <taxon>Actinomycetes</taxon>
        <taxon>Micrococcales</taxon>
        <taxon>Micrococcaceae</taxon>
        <taxon>Rothia</taxon>
    </lineage>
</organism>
<keyword evidence="2" id="KW-1133">Transmembrane helix</keyword>
<name>A0A930LHC0_9MICC</name>
<dbReference type="NCBIfam" id="TIGR01451">
    <property type="entry name" value="B_ant_repeat"/>
    <property type="match status" value="1"/>
</dbReference>
<feature type="transmembrane region" description="Helical" evidence="2">
    <location>
        <begin position="717"/>
        <end position="739"/>
    </location>
</feature>